<proteinExistence type="predicted"/>
<sequence length="259" mass="28608">MAKHRKTKRKQSPVLSSAVPVPSGSGAVAAGASQRNVFLDTLRGFAIVLMVVDHVAGLLMDIRIQDSYLRLSTRLAMPLFCVLMGYFFILQSRFKYRRLGEVVVAAVMANLVFYPHYHSIEILGCLVLAALLFKATGPFFVGFAVLLFAYPWDPLVTWFDFPPTIVVSFVAQGMILRRFGIAAAIASGLILSSGAFWIHELQPAGVNHKLCLFILPATLLVDLGSRFPAKHIPGLDRIGQYPLTAYVVQYYAIMLISQM</sequence>
<feature type="transmembrane region" description="Helical" evidence="2">
    <location>
        <begin position="239"/>
        <end position="257"/>
    </location>
</feature>
<keyword evidence="2" id="KW-1133">Transmembrane helix</keyword>
<dbReference type="InterPro" id="IPR008875">
    <property type="entry name" value="TraX"/>
</dbReference>
<feature type="transmembrane region" description="Helical" evidence="2">
    <location>
        <begin position="45"/>
        <end position="64"/>
    </location>
</feature>
<dbReference type="Pfam" id="PF05857">
    <property type="entry name" value="TraX"/>
    <property type="match status" value="1"/>
</dbReference>
<feature type="transmembrane region" description="Helical" evidence="2">
    <location>
        <begin position="126"/>
        <end position="150"/>
    </location>
</feature>
<dbReference type="AlphaFoldDB" id="A0A5C6EMR8"/>
<feature type="transmembrane region" description="Helical" evidence="2">
    <location>
        <begin position="179"/>
        <end position="198"/>
    </location>
</feature>
<dbReference type="Proteomes" id="UP000317977">
    <property type="component" value="Unassembled WGS sequence"/>
</dbReference>
<feature type="region of interest" description="Disordered" evidence="1">
    <location>
        <begin position="1"/>
        <end position="23"/>
    </location>
</feature>
<evidence type="ECO:0000313" key="4">
    <source>
        <dbReference type="Proteomes" id="UP000317977"/>
    </source>
</evidence>
<accession>A0A5C6EMR8</accession>
<feature type="compositionally biased region" description="Basic residues" evidence="1">
    <location>
        <begin position="1"/>
        <end position="11"/>
    </location>
</feature>
<organism evidence="3 4">
    <name type="scientific">Rubripirellula reticaptiva</name>
    <dbReference type="NCBI Taxonomy" id="2528013"/>
    <lineage>
        <taxon>Bacteria</taxon>
        <taxon>Pseudomonadati</taxon>
        <taxon>Planctomycetota</taxon>
        <taxon>Planctomycetia</taxon>
        <taxon>Pirellulales</taxon>
        <taxon>Pirellulaceae</taxon>
        <taxon>Rubripirellula</taxon>
    </lineage>
</organism>
<reference evidence="3 4" key="1">
    <citation type="submission" date="2019-02" db="EMBL/GenBank/DDBJ databases">
        <title>Deep-cultivation of Planctomycetes and their phenomic and genomic characterization uncovers novel biology.</title>
        <authorList>
            <person name="Wiegand S."/>
            <person name="Jogler M."/>
            <person name="Boedeker C."/>
            <person name="Pinto D."/>
            <person name="Vollmers J."/>
            <person name="Rivas-Marin E."/>
            <person name="Kohn T."/>
            <person name="Peeters S.H."/>
            <person name="Heuer A."/>
            <person name="Rast P."/>
            <person name="Oberbeckmann S."/>
            <person name="Bunk B."/>
            <person name="Jeske O."/>
            <person name="Meyerdierks A."/>
            <person name="Storesund J.E."/>
            <person name="Kallscheuer N."/>
            <person name="Luecker S."/>
            <person name="Lage O.M."/>
            <person name="Pohl T."/>
            <person name="Merkel B.J."/>
            <person name="Hornburger P."/>
            <person name="Mueller R.-W."/>
            <person name="Bruemmer F."/>
            <person name="Labrenz M."/>
            <person name="Spormann A.M."/>
            <person name="Op Den Camp H."/>
            <person name="Overmann J."/>
            <person name="Amann R."/>
            <person name="Jetten M.S.M."/>
            <person name="Mascher T."/>
            <person name="Medema M.H."/>
            <person name="Devos D.P."/>
            <person name="Kaster A.-K."/>
            <person name="Ovreas L."/>
            <person name="Rohde M."/>
            <person name="Galperin M.Y."/>
            <person name="Jogler C."/>
        </authorList>
    </citation>
    <scope>NUCLEOTIDE SEQUENCE [LARGE SCALE GENOMIC DNA]</scope>
    <source>
        <strain evidence="3 4">Poly59</strain>
    </source>
</reference>
<feature type="compositionally biased region" description="Low complexity" evidence="1">
    <location>
        <begin position="12"/>
        <end position="23"/>
    </location>
</feature>
<evidence type="ECO:0000256" key="1">
    <source>
        <dbReference type="SAM" id="MobiDB-lite"/>
    </source>
</evidence>
<keyword evidence="2" id="KW-0472">Membrane</keyword>
<evidence type="ECO:0000256" key="2">
    <source>
        <dbReference type="SAM" id="Phobius"/>
    </source>
</evidence>
<feature type="transmembrane region" description="Helical" evidence="2">
    <location>
        <begin position="71"/>
        <end position="90"/>
    </location>
</feature>
<protein>
    <submittedName>
        <fullName evidence="3">TraX protein</fullName>
    </submittedName>
</protein>
<dbReference type="OrthoDB" id="279214at2"/>
<keyword evidence="2" id="KW-0812">Transmembrane</keyword>
<gene>
    <name evidence="3" type="ORF">Poly59_43120</name>
</gene>
<dbReference type="EMBL" id="SJPX01000004">
    <property type="protein sequence ID" value="TWU49690.1"/>
    <property type="molecule type" value="Genomic_DNA"/>
</dbReference>
<keyword evidence="4" id="KW-1185">Reference proteome</keyword>
<comment type="caution">
    <text evidence="3">The sequence shown here is derived from an EMBL/GenBank/DDBJ whole genome shotgun (WGS) entry which is preliminary data.</text>
</comment>
<name>A0A5C6EMR8_9BACT</name>
<evidence type="ECO:0000313" key="3">
    <source>
        <dbReference type="EMBL" id="TWU49690.1"/>
    </source>
</evidence>